<dbReference type="Pfam" id="PF13643">
    <property type="entry name" value="DUF4145"/>
    <property type="match status" value="1"/>
</dbReference>
<protein>
    <recommendedName>
        <fullName evidence="1">DUF4145 domain-containing protein</fullName>
    </recommendedName>
</protein>
<dbReference type="AlphaFoldDB" id="A0A378IUU9"/>
<evidence type="ECO:0000313" key="3">
    <source>
        <dbReference type="Proteomes" id="UP000254033"/>
    </source>
</evidence>
<dbReference type="Proteomes" id="UP000254033">
    <property type="component" value="Unassembled WGS sequence"/>
</dbReference>
<dbReference type="InterPro" id="IPR025285">
    <property type="entry name" value="DUF4145"/>
</dbReference>
<evidence type="ECO:0000313" key="2">
    <source>
        <dbReference type="EMBL" id="STX39008.1"/>
    </source>
</evidence>
<accession>A0A378IUU9</accession>
<dbReference type="RefSeq" id="WP_115175615.1">
    <property type="nucleotide sequence ID" value="NZ_UGNY01000001.1"/>
</dbReference>
<reference evidence="2 3" key="1">
    <citation type="submission" date="2018-06" db="EMBL/GenBank/DDBJ databases">
        <authorList>
            <consortium name="Pathogen Informatics"/>
            <person name="Doyle S."/>
        </authorList>
    </citation>
    <scope>NUCLEOTIDE SEQUENCE [LARGE SCALE GENOMIC DNA]</scope>
    <source>
        <strain evidence="2 3">NCTC11978</strain>
    </source>
</reference>
<name>A0A378IUU9_9GAMM</name>
<proteinExistence type="predicted"/>
<dbReference type="EMBL" id="UGNY01000001">
    <property type="protein sequence ID" value="STX39008.1"/>
    <property type="molecule type" value="Genomic_DNA"/>
</dbReference>
<sequence>MIDRSLWLNPIQENHFPNWICSHCTIGVYELMPEHFFYVENADTLAEKNKPYFGYEEVCYRFSAVLKCNNKKCNETAILTGTGGIDLCSWEDNNGSDSELITFFYPEYCCPPPLIFRIPEQAPKQIKHLLLSSFSIFFADPCNVANKLRCCLEEMLEVEKIPQTRKLYKLSSRLNLLCEKYSISSTDYLDAIRFIGDGGSHGGDAAIELRTSNILDAYELIEFLLEEIYFKKQRHEKLKNISSKYSQIKKIIDKNK</sequence>
<feature type="domain" description="DUF4145" evidence="1">
    <location>
        <begin position="134"/>
        <end position="221"/>
    </location>
</feature>
<gene>
    <name evidence="2" type="ORF">NCTC11978_02199</name>
</gene>
<organism evidence="2 3">
    <name type="scientific">Legionella feeleii</name>
    <dbReference type="NCBI Taxonomy" id="453"/>
    <lineage>
        <taxon>Bacteria</taxon>
        <taxon>Pseudomonadati</taxon>
        <taxon>Pseudomonadota</taxon>
        <taxon>Gammaproteobacteria</taxon>
        <taxon>Legionellales</taxon>
        <taxon>Legionellaceae</taxon>
        <taxon>Legionella</taxon>
    </lineage>
</organism>
<evidence type="ECO:0000259" key="1">
    <source>
        <dbReference type="Pfam" id="PF13643"/>
    </source>
</evidence>